<dbReference type="AlphaFoldDB" id="A0AAQ3RI69"/>
<protein>
    <recommendedName>
        <fullName evidence="3">ABC transporter domain-containing protein</fullName>
    </recommendedName>
</protein>
<dbReference type="PANTHER" id="PTHR24222:SF50">
    <property type="entry name" value="ABC TRANSPORTER B FAMILY MEMBER 9-LIKE ISOFORM X2"/>
    <property type="match status" value="1"/>
</dbReference>
<organism evidence="1 2">
    <name type="scientific">Vigna mungo</name>
    <name type="common">Black gram</name>
    <name type="synonym">Phaseolus mungo</name>
    <dbReference type="NCBI Taxonomy" id="3915"/>
    <lineage>
        <taxon>Eukaryota</taxon>
        <taxon>Viridiplantae</taxon>
        <taxon>Streptophyta</taxon>
        <taxon>Embryophyta</taxon>
        <taxon>Tracheophyta</taxon>
        <taxon>Spermatophyta</taxon>
        <taxon>Magnoliopsida</taxon>
        <taxon>eudicotyledons</taxon>
        <taxon>Gunneridae</taxon>
        <taxon>Pentapetalae</taxon>
        <taxon>rosids</taxon>
        <taxon>fabids</taxon>
        <taxon>Fabales</taxon>
        <taxon>Fabaceae</taxon>
        <taxon>Papilionoideae</taxon>
        <taxon>50 kb inversion clade</taxon>
        <taxon>NPAAA clade</taxon>
        <taxon>indigoferoid/millettioid clade</taxon>
        <taxon>Phaseoleae</taxon>
        <taxon>Vigna</taxon>
    </lineage>
</organism>
<evidence type="ECO:0008006" key="3">
    <source>
        <dbReference type="Google" id="ProtNLM"/>
    </source>
</evidence>
<reference evidence="1 2" key="1">
    <citation type="journal article" date="2023" name="Life. Sci Alliance">
        <title>Evolutionary insights into 3D genome organization and epigenetic landscape of Vigna mungo.</title>
        <authorList>
            <person name="Junaid A."/>
            <person name="Singh B."/>
            <person name="Bhatia S."/>
        </authorList>
    </citation>
    <scope>NUCLEOTIDE SEQUENCE [LARGE SCALE GENOMIC DNA]</scope>
    <source>
        <strain evidence="1">Urdbean</strain>
    </source>
</reference>
<dbReference type="GO" id="GO:0005886">
    <property type="term" value="C:plasma membrane"/>
    <property type="evidence" value="ECO:0007669"/>
    <property type="project" value="TreeGrafter"/>
</dbReference>
<sequence>MHTNSYMLFLKGMTPCWRKRNTIVRRTKAADSHCKSLKDPKILLLDEATSALIAESEKVVQEALDRVSVNRTTVVIAHRLTTIKGDIIVVMKDEAVAEKGKHNELMKIINGVYASLIVLHTTP</sequence>
<evidence type="ECO:0000313" key="1">
    <source>
        <dbReference type="EMBL" id="WVY93658.1"/>
    </source>
</evidence>
<keyword evidence="2" id="KW-1185">Reference proteome</keyword>
<evidence type="ECO:0000313" key="2">
    <source>
        <dbReference type="Proteomes" id="UP001374535"/>
    </source>
</evidence>
<accession>A0AAQ3RI69</accession>
<name>A0AAQ3RI69_VIGMU</name>
<dbReference type="Gene3D" id="3.40.50.300">
    <property type="entry name" value="P-loop containing nucleotide triphosphate hydrolases"/>
    <property type="match status" value="1"/>
</dbReference>
<dbReference type="SUPFAM" id="SSF52540">
    <property type="entry name" value="P-loop containing nucleoside triphosphate hydrolases"/>
    <property type="match status" value="1"/>
</dbReference>
<dbReference type="InterPro" id="IPR027417">
    <property type="entry name" value="P-loop_NTPase"/>
</dbReference>
<dbReference type="EMBL" id="CP144691">
    <property type="protein sequence ID" value="WVY93658.1"/>
    <property type="molecule type" value="Genomic_DNA"/>
</dbReference>
<proteinExistence type="predicted"/>
<dbReference type="PANTHER" id="PTHR24222">
    <property type="entry name" value="ABC TRANSPORTER B FAMILY"/>
    <property type="match status" value="1"/>
</dbReference>
<gene>
    <name evidence="1" type="ORF">V8G54_032746</name>
</gene>
<dbReference type="GO" id="GO:0042626">
    <property type="term" value="F:ATPase-coupled transmembrane transporter activity"/>
    <property type="evidence" value="ECO:0007669"/>
    <property type="project" value="TreeGrafter"/>
</dbReference>
<dbReference type="InterPro" id="IPR039421">
    <property type="entry name" value="Type_1_exporter"/>
</dbReference>
<dbReference type="Proteomes" id="UP001374535">
    <property type="component" value="Chromosome 10"/>
</dbReference>